<dbReference type="EMBL" id="QJKJ01016349">
    <property type="protein sequence ID" value="RDX61106.1"/>
    <property type="molecule type" value="Genomic_DNA"/>
</dbReference>
<keyword evidence="1" id="KW-0472">Membrane</keyword>
<keyword evidence="1" id="KW-0812">Transmembrane</keyword>
<proteinExistence type="predicted"/>
<keyword evidence="3" id="KW-1185">Reference proteome</keyword>
<dbReference type="AlphaFoldDB" id="A0A371E4Z0"/>
<evidence type="ECO:0000256" key="1">
    <source>
        <dbReference type="SAM" id="Phobius"/>
    </source>
</evidence>
<dbReference type="Proteomes" id="UP000257109">
    <property type="component" value="Unassembled WGS sequence"/>
</dbReference>
<keyword evidence="1" id="KW-1133">Transmembrane helix</keyword>
<comment type="caution">
    <text evidence="2">The sequence shown here is derived from an EMBL/GenBank/DDBJ whole genome shotgun (WGS) entry which is preliminary data.</text>
</comment>
<name>A0A371E4Z0_MUCPR</name>
<sequence>MGTNSSVSGFYNFLTQGLNELHQSFLSHNFMSIQFLSQVISSLQSFHSQLTILVRKLRLPVGGKWLDEYMDESSRLWDACHVLKSAISGMENYYSAASNLASSLDAYHHFTPELSRQVIRAINVCQREILGLEEENKSLMETRIEPLSQCLIQNISMESKLNGFSGFRGVLYAMRSVSSLLLMILLCGLAYCWSSSCFQQGYEGHMVLGMAILQQKVAEEIDQIEGQPGILLFEFQQAKNAMDELKVEMERIASYEPHTQIQQKVDNVKTCFGLLRCGVETITGQLDDFFDEIVEGRKNLLDMCTHR</sequence>
<dbReference type="STRING" id="157652.A0A371E4Z0"/>
<evidence type="ECO:0000313" key="2">
    <source>
        <dbReference type="EMBL" id="RDX61106.1"/>
    </source>
</evidence>
<feature type="non-terminal residue" evidence="2">
    <location>
        <position position="1"/>
    </location>
</feature>
<evidence type="ECO:0008006" key="4">
    <source>
        <dbReference type="Google" id="ProtNLM"/>
    </source>
</evidence>
<evidence type="ECO:0000313" key="3">
    <source>
        <dbReference type="Proteomes" id="UP000257109"/>
    </source>
</evidence>
<accession>A0A371E4Z0</accession>
<dbReference type="OrthoDB" id="691840at2759"/>
<organism evidence="2 3">
    <name type="scientific">Mucuna pruriens</name>
    <name type="common">Velvet bean</name>
    <name type="synonym">Dolichos pruriens</name>
    <dbReference type="NCBI Taxonomy" id="157652"/>
    <lineage>
        <taxon>Eukaryota</taxon>
        <taxon>Viridiplantae</taxon>
        <taxon>Streptophyta</taxon>
        <taxon>Embryophyta</taxon>
        <taxon>Tracheophyta</taxon>
        <taxon>Spermatophyta</taxon>
        <taxon>Magnoliopsida</taxon>
        <taxon>eudicotyledons</taxon>
        <taxon>Gunneridae</taxon>
        <taxon>Pentapetalae</taxon>
        <taxon>rosids</taxon>
        <taxon>fabids</taxon>
        <taxon>Fabales</taxon>
        <taxon>Fabaceae</taxon>
        <taxon>Papilionoideae</taxon>
        <taxon>50 kb inversion clade</taxon>
        <taxon>NPAAA clade</taxon>
        <taxon>indigoferoid/millettioid clade</taxon>
        <taxon>Phaseoleae</taxon>
        <taxon>Mucuna</taxon>
    </lineage>
</organism>
<gene>
    <name evidence="2" type="ORF">CR513_60690</name>
</gene>
<dbReference type="PANTHER" id="PTHR31509">
    <property type="entry name" value="BPS1-LIKE PROTEIN"/>
    <property type="match status" value="1"/>
</dbReference>
<protein>
    <recommendedName>
        <fullName evidence="4">Protein BPS1, chloroplastic</fullName>
    </recommendedName>
</protein>
<reference evidence="2" key="1">
    <citation type="submission" date="2018-05" db="EMBL/GenBank/DDBJ databases">
        <title>Draft genome of Mucuna pruriens seed.</title>
        <authorList>
            <person name="Nnadi N.E."/>
            <person name="Vos R."/>
            <person name="Hasami M.H."/>
            <person name="Devisetty U.K."/>
            <person name="Aguiy J.C."/>
        </authorList>
    </citation>
    <scope>NUCLEOTIDE SEQUENCE [LARGE SCALE GENOMIC DNA]</scope>
    <source>
        <strain evidence="2">JCA_2017</strain>
    </source>
</reference>
<feature type="transmembrane region" description="Helical" evidence="1">
    <location>
        <begin position="170"/>
        <end position="191"/>
    </location>
</feature>